<sequence>MNRMRLAFVIKPSHQFLANPDSHVNPRINNSAAQLARLRFGLVRIAIGGEVLPTQGKVPCTMRCLSPSLSLSLSPPLEALNKSVSPPSSTPVQFPVGLCDIVKHSSVRKRT</sequence>
<gene>
    <name evidence="1" type="ORF">TTAC_LOCUS8495</name>
</gene>
<organism evidence="3">
    <name type="scientific">Hydatigena taeniaeformis</name>
    <name type="common">Feline tapeworm</name>
    <name type="synonym">Taenia taeniaeformis</name>
    <dbReference type="NCBI Taxonomy" id="6205"/>
    <lineage>
        <taxon>Eukaryota</taxon>
        <taxon>Metazoa</taxon>
        <taxon>Spiralia</taxon>
        <taxon>Lophotrochozoa</taxon>
        <taxon>Platyhelminthes</taxon>
        <taxon>Cestoda</taxon>
        <taxon>Eucestoda</taxon>
        <taxon>Cyclophyllidea</taxon>
        <taxon>Taeniidae</taxon>
        <taxon>Hydatigera</taxon>
    </lineage>
</organism>
<proteinExistence type="predicted"/>
<dbReference type="Proteomes" id="UP000274429">
    <property type="component" value="Unassembled WGS sequence"/>
</dbReference>
<accession>A0A0R3X4Z3</accession>
<evidence type="ECO:0000313" key="2">
    <source>
        <dbReference type="Proteomes" id="UP000274429"/>
    </source>
</evidence>
<name>A0A0R3X4Z3_HYDTA</name>
<dbReference type="EMBL" id="UYWX01020517">
    <property type="protein sequence ID" value="VDM33056.1"/>
    <property type="molecule type" value="Genomic_DNA"/>
</dbReference>
<evidence type="ECO:0000313" key="1">
    <source>
        <dbReference type="EMBL" id="VDM33056.1"/>
    </source>
</evidence>
<dbReference type="AlphaFoldDB" id="A0A0R3X4Z3"/>
<reference evidence="3" key="1">
    <citation type="submission" date="2017-02" db="UniProtKB">
        <authorList>
            <consortium name="WormBaseParasite"/>
        </authorList>
    </citation>
    <scope>IDENTIFICATION</scope>
</reference>
<reference evidence="1 2" key="2">
    <citation type="submission" date="2018-11" db="EMBL/GenBank/DDBJ databases">
        <authorList>
            <consortium name="Pathogen Informatics"/>
        </authorList>
    </citation>
    <scope>NUCLEOTIDE SEQUENCE [LARGE SCALE GENOMIC DNA]</scope>
</reference>
<keyword evidence="2" id="KW-1185">Reference proteome</keyword>
<evidence type="ECO:0000313" key="3">
    <source>
        <dbReference type="WBParaSite" id="TTAC_0000851001-mRNA-1"/>
    </source>
</evidence>
<protein>
    <submittedName>
        <fullName evidence="1 3">Uncharacterized protein</fullName>
    </submittedName>
</protein>
<dbReference type="WBParaSite" id="TTAC_0000851001-mRNA-1">
    <property type="protein sequence ID" value="TTAC_0000851001-mRNA-1"/>
    <property type="gene ID" value="TTAC_0000851001"/>
</dbReference>